<protein>
    <submittedName>
        <fullName evidence="1">DUF2255 family protein</fullName>
    </submittedName>
</protein>
<dbReference type="RefSeq" id="WP_136552834.1">
    <property type="nucleotide sequence ID" value="NZ_STGJ01000008.1"/>
</dbReference>
<sequence length="124" mass="14344">MTIEEIRELVAKTETPQIRAGEHHHFNDIWIVEAKGRLFCRQYSFAKKSWYDVFLQDPIGAVRCGDQVFAIKAQVPDDLEQIGAAINEAYLDKYANRFQSYPDIARQMTGSRYMSRTMELVPVV</sequence>
<dbReference type="Proteomes" id="UP000308891">
    <property type="component" value="Unassembled WGS sequence"/>
</dbReference>
<evidence type="ECO:0000313" key="1">
    <source>
        <dbReference type="EMBL" id="TIC83050.1"/>
    </source>
</evidence>
<organism evidence="1 2">
    <name type="scientific">Crenobacter intestini</name>
    <dbReference type="NCBI Taxonomy" id="2563443"/>
    <lineage>
        <taxon>Bacteria</taxon>
        <taxon>Pseudomonadati</taxon>
        <taxon>Pseudomonadota</taxon>
        <taxon>Betaproteobacteria</taxon>
        <taxon>Neisseriales</taxon>
        <taxon>Neisseriaceae</taxon>
        <taxon>Crenobacter</taxon>
    </lineage>
</organism>
<dbReference type="InterPro" id="IPR016888">
    <property type="entry name" value="UCP028498"/>
</dbReference>
<dbReference type="EMBL" id="STGJ01000008">
    <property type="protein sequence ID" value="TIC83050.1"/>
    <property type="molecule type" value="Genomic_DNA"/>
</dbReference>
<evidence type="ECO:0000313" key="2">
    <source>
        <dbReference type="Proteomes" id="UP000308891"/>
    </source>
</evidence>
<keyword evidence="2" id="KW-1185">Reference proteome</keyword>
<comment type="caution">
    <text evidence="1">The sequence shown here is derived from an EMBL/GenBank/DDBJ whole genome shotgun (WGS) entry which is preliminary data.</text>
</comment>
<gene>
    <name evidence="1" type="ORF">E5K04_08100</name>
</gene>
<reference evidence="1 2" key="1">
    <citation type="submission" date="2019-04" db="EMBL/GenBank/DDBJ databases">
        <title>Crenobacter sp. nov.</title>
        <authorList>
            <person name="Shi S."/>
        </authorList>
    </citation>
    <scope>NUCLEOTIDE SEQUENCE [LARGE SCALE GENOMIC DNA]</scope>
    <source>
        <strain evidence="1 2">GY 70310</strain>
    </source>
</reference>
<dbReference type="OrthoDB" id="7375888at2"/>
<dbReference type="AlphaFoldDB" id="A0A4T0UVF7"/>
<name>A0A4T0UVF7_9NEIS</name>
<accession>A0A4T0UVF7</accession>
<proteinExistence type="predicted"/>
<dbReference type="Pfam" id="PF10012">
    <property type="entry name" value="DUF2255"/>
    <property type="match status" value="1"/>
</dbReference>